<evidence type="ECO:0000313" key="8">
    <source>
        <dbReference type="Proteomes" id="UP001174909"/>
    </source>
</evidence>
<comment type="pathway">
    <text evidence="5">Amino-acid biosynthesis.</text>
</comment>
<dbReference type="Pfam" id="PF00800">
    <property type="entry name" value="PDT"/>
    <property type="match status" value="1"/>
</dbReference>
<dbReference type="CDD" id="cd13633">
    <property type="entry name" value="PBP2_Sa-PDT_like"/>
    <property type="match status" value="1"/>
</dbReference>
<keyword evidence="8" id="KW-1185">Reference proteome</keyword>
<evidence type="ECO:0000313" key="7">
    <source>
        <dbReference type="EMBL" id="CAI8008414.1"/>
    </source>
</evidence>
<comment type="caution">
    <text evidence="7">The sequence shown here is derived from an EMBL/GenBank/DDBJ whole genome shotgun (WGS) entry which is preliminary data.</text>
</comment>
<evidence type="ECO:0000256" key="3">
    <source>
        <dbReference type="ARBA" id="ARBA00023222"/>
    </source>
</evidence>
<gene>
    <name evidence="7" type="ORF">GBAR_LOCUS5765</name>
</gene>
<accession>A0AA35RBJ6</accession>
<feature type="domain" description="Prephenate dehydratase" evidence="6">
    <location>
        <begin position="1"/>
        <end position="177"/>
    </location>
</feature>
<evidence type="ECO:0000256" key="2">
    <source>
        <dbReference type="ARBA" id="ARBA00023141"/>
    </source>
</evidence>
<dbReference type="GO" id="GO:0005737">
    <property type="term" value="C:cytoplasm"/>
    <property type="evidence" value="ECO:0007669"/>
    <property type="project" value="TreeGrafter"/>
</dbReference>
<keyword evidence="4" id="KW-0456">Lyase</keyword>
<keyword evidence="2" id="KW-0057">Aromatic amino acid biosynthesis</keyword>
<dbReference type="GO" id="GO:0004664">
    <property type="term" value="F:prephenate dehydratase activity"/>
    <property type="evidence" value="ECO:0007669"/>
    <property type="project" value="InterPro"/>
</dbReference>
<proteinExistence type="predicted"/>
<name>A0AA35RBJ6_GEOBA</name>
<dbReference type="Gene3D" id="3.40.190.10">
    <property type="entry name" value="Periplasmic binding protein-like II"/>
    <property type="match status" value="2"/>
</dbReference>
<dbReference type="GO" id="GO:0009094">
    <property type="term" value="P:L-phenylalanine biosynthetic process"/>
    <property type="evidence" value="ECO:0007669"/>
    <property type="project" value="UniProtKB-KW"/>
</dbReference>
<sequence length="204" mass="21752">MAFLGPSGTYTEEAALLYDPAAELRPFPNITAVGMAVASGETPQGVVPIENSIEGSVNFTLDLLLSEGSLLIRNEMVLPIEHYLMGKPGTRPESIEVIYSHPQALAQCREYLETRFPSAVRSASLSTAQAVGDAIASTVPAAAIAPRRSAELYSAEILDSGIQDVAANATRFVVLAKTDHPPTGNDKTSLFFTFDEDVPGQLTR</sequence>
<evidence type="ECO:0000259" key="6">
    <source>
        <dbReference type="PROSITE" id="PS51171"/>
    </source>
</evidence>
<dbReference type="PROSITE" id="PS51171">
    <property type="entry name" value="PREPHENATE_DEHYDR_3"/>
    <property type="match status" value="1"/>
</dbReference>
<dbReference type="SUPFAM" id="SSF53850">
    <property type="entry name" value="Periplasmic binding protein-like II"/>
    <property type="match status" value="1"/>
</dbReference>
<keyword evidence="3" id="KW-0584">Phenylalanine biosynthesis</keyword>
<keyword evidence="1" id="KW-0028">Amino-acid biosynthesis</keyword>
<evidence type="ECO:0000256" key="4">
    <source>
        <dbReference type="ARBA" id="ARBA00023239"/>
    </source>
</evidence>
<evidence type="ECO:0000256" key="1">
    <source>
        <dbReference type="ARBA" id="ARBA00022605"/>
    </source>
</evidence>
<protein>
    <submittedName>
        <fullName evidence="7">Bifunctional chorismate mutase/prephenate dehydratase</fullName>
    </submittedName>
</protein>
<reference evidence="7" key="1">
    <citation type="submission" date="2023-03" db="EMBL/GenBank/DDBJ databases">
        <authorList>
            <person name="Steffen K."/>
            <person name="Cardenas P."/>
        </authorList>
    </citation>
    <scope>NUCLEOTIDE SEQUENCE</scope>
</reference>
<dbReference type="InterPro" id="IPR001086">
    <property type="entry name" value="Preph_deHydtase"/>
</dbReference>
<dbReference type="PANTHER" id="PTHR21022:SF19">
    <property type="entry name" value="PREPHENATE DEHYDRATASE-RELATED"/>
    <property type="match status" value="1"/>
</dbReference>
<dbReference type="PANTHER" id="PTHR21022">
    <property type="entry name" value="PREPHENATE DEHYDRATASE P PROTEIN"/>
    <property type="match status" value="1"/>
</dbReference>
<dbReference type="Proteomes" id="UP001174909">
    <property type="component" value="Unassembled WGS sequence"/>
</dbReference>
<organism evidence="7 8">
    <name type="scientific">Geodia barretti</name>
    <name type="common">Barrett's horny sponge</name>
    <dbReference type="NCBI Taxonomy" id="519541"/>
    <lineage>
        <taxon>Eukaryota</taxon>
        <taxon>Metazoa</taxon>
        <taxon>Porifera</taxon>
        <taxon>Demospongiae</taxon>
        <taxon>Heteroscleromorpha</taxon>
        <taxon>Tetractinellida</taxon>
        <taxon>Astrophorina</taxon>
        <taxon>Geodiidae</taxon>
        <taxon>Geodia</taxon>
    </lineage>
</organism>
<evidence type="ECO:0000256" key="5">
    <source>
        <dbReference type="ARBA" id="ARBA00029440"/>
    </source>
</evidence>
<dbReference type="AlphaFoldDB" id="A0AA35RBJ6"/>
<dbReference type="EMBL" id="CASHTH010000843">
    <property type="protein sequence ID" value="CAI8008414.1"/>
    <property type="molecule type" value="Genomic_DNA"/>
</dbReference>